<dbReference type="Proteomes" id="UP000623467">
    <property type="component" value="Unassembled WGS sequence"/>
</dbReference>
<dbReference type="EMBL" id="JACAZH010000004">
    <property type="protein sequence ID" value="KAF7369871.1"/>
    <property type="molecule type" value="Genomic_DNA"/>
</dbReference>
<organism evidence="1 2">
    <name type="scientific">Mycena sanguinolenta</name>
    <dbReference type="NCBI Taxonomy" id="230812"/>
    <lineage>
        <taxon>Eukaryota</taxon>
        <taxon>Fungi</taxon>
        <taxon>Dikarya</taxon>
        <taxon>Basidiomycota</taxon>
        <taxon>Agaricomycotina</taxon>
        <taxon>Agaricomycetes</taxon>
        <taxon>Agaricomycetidae</taxon>
        <taxon>Agaricales</taxon>
        <taxon>Marasmiineae</taxon>
        <taxon>Mycenaceae</taxon>
        <taxon>Mycena</taxon>
    </lineage>
</organism>
<dbReference type="AlphaFoldDB" id="A0A8H6Z3W4"/>
<reference evidence="1" key="1">
    <citation type="submission" date="2020-05" db="EMBL/GenBank/DDBJ databases">
        <title>Mycena genomes resolve the evolution of fungal bioluminescence.</title>
        <authorList>
            <person name="Tsai I.J."/>
        </authorList>
    </citation>
    <scope>NUCLEOTIDE SEQUENCE</scope>
    <source>
        <strain evidence="1">160909Yilan</strain>
    </source>
</reference>
<protein>
    <submittedName>
        <fullName evidence="1">NmrA domain-containing protein</fullName>
    </submittedName>
</protein>
<sequence>MSDQSAGATVSGTAELCAYIIDFLHNSQDLKSCALNSRAFTFPAQTHLFHHLVFLGEAASCRLEKIFDASPHLRSLVRRVTAPFSSTILKSIRNLFLSRLNSLQLAGTSIVSEVGVLEIEAAQSLLALPSLHTLAIDGLFPNRDAFGLLFERCTPTIQLIRRPTFHAAPRARIEKLSMLQTQASDLGIWFLDSDCPLGLSFLQRVDLLKSTSSELARVLHNAGPTIEELRIHTQDITDGLVLAHFTALTTLRIFGDPPELASTLSSLPPRLDRLTEFIIASRAFQAYEACNGPIDDVYRSHFAEIDNSVAAVSLPLLKRFELSVLVPSVSSVYARPGNPVENTRESLMRAFPQMNSRGVLVVWDFRNPSWK</sequence>
<comment type="caution">
    <text evidence="1">The sequence shown here is derived from an EMBL/GenBank/DDBJ whole genome shotgun (WGS) entry which is preliminary data.</text>
</comment>
<gene>
    <name evidence="1" type="ORF">MSAN_00616200</name>
</gene>
<name>A0A8H6Z3W4_9AGAR</name>
<dbReference type="SUPFAM" id="SSF52047">
    <property type="entry name" value="RNI-like"/>
    <property type="match status" value="1"/>
</dbReference>
<accession>A0A8H6Z3W4</accession>
<keyword evidence="2" id="KW-1185">Reference proteome</keyword>
<proteinExistence type="predicted"/>
<evidence type="ECO:0000313" key="1">
    <source>
        <dbReference type="EMBL" id="KAF7369871.1"/>
    </source>
</evidence>
<evidence type="ECO:0000313" key="2">
    <source>
        <dbReference type="Proteomes" id="UP000623467"/>
    </source>
</evidence>
<dbReference type="OrthoDB" id="3002560at2759"/>